<feature type="transmembrane region" description="Helical" evidence="8">
    <location>
        <begin position="306"/>
        <end position="331"/>
    </location>
</feature>
<keyword evidence="6 8" id="KW-0472">Membrane</keyword>
<dbReference type="GO" id="GO:0008137">
    <property type="term" value="F:NADH dehydrogenase (ubiquinone) activity"/>
    <property type="evidence" value="ECO:0007669"/>
    <property type="project" value="InterPro"/>
</dbReference>
<protein>
    <submittedName>
        <fullName evidence="10">Cation:proton antiporter</fullName>
    </submittedName>
</protein>
<feature type="transmembrane region" description="Helical" evidence="8">
    <location>
        <begin position="30"/>
        <end position="51"/>
    </location>
</feature>
<dbReference type="PANTHER" id="PTHR42703:SF1">
    <property type="entry name" value="NA(+)_H(+) ANTIPORTER SUBUNIT D1"/>
    <property type="match status" value="1"/>
</dbReference>
<evidence type="ECO:0000256" key="5">
    <source>
        <dbReference type="ARBA" id="ARBA00022989"/>
    </source>
</evidence>
<comment type="caution">
    <text evidence="10">The sequence shown here is derived from an EMBL/GenBank/DDBJ whole genome shotgun (WGS) entry which is preliminary data.</text>
</comment>
<evidence type="ECO:0000256" key="1">
    <source>
        <dbReference type="ARBA" id="ARBA00004651"/>
    </source>
</evidence>
<dbReference type="Proteomes" id="UP000251800">
    <property type="component" value="Unassembled WGS sequence"/>
</dbReference>
<feature type="transmembrane region" description="Helical" evidence="8">
    <location>
        <begin position="165"/>
        <end position="187"/>
    </location>
</feature>
<organism evidence="10 11">
    <name type="scientific">Abyssibacter profundi</name>
    <dbReference type="NCBI Taxonomy" id="2182787"/>
    <lineage>
        <taxon>Bacteria</taxon>
        <taxon>Pseudomonadati</taxon>
        <taxon>Pseudomonadota</taxon>
        <taxon>Gammaproteobacteria</taxon>
        <taxon>Chromatiales</taxon>
        <taxon>Oceanococcaceae</taxon>
        <taxon>Abyssibacter</taxon>
    </lineage>
</organism>
<evidence type="ECO:0000256" key="6">
    <source>
        <dbReference type="ARBA" id="ARBA00023136"/>
    </source>
</evidence>
<feature type="transmembrane region" description="Helical" evidence="8">
    <location>
        <begin position="109"/>
        <end position="129"/>
    </location>
</feature>
<sequence length="506" mass="52672">MNSQLPVLVVVIPLLIAPLIVLLRHPLAAWGLFTAAAASSFALSVACLILVDQHGLLQAFLGGWEPPFGIEYRVDHANALILCLVSGIALLVSPLALRSAADEISEPRLYLFYSCLTLCLTGLLGMAATGDAFNVFVFLEISSLSGYALIAMGRSRLALLASFRYLILGTIGGTFFLTGVGLLYAVTGTLNMADLADRMVPAYGSRVLVAAAAFIVIGLAIKIALFPLHAWLPGAYAEAPSLVTAFMAATSTKVAAYILLRFAATVIGPVVVFSALPIGELLGWLACIAMVAGSIAAIYQTDFKRLLAWSSLAQIGYIVLGISLGTAAGASAALTHMVNHGVIKCGLFIVAAVLIWRHGHAGISSFAGMPSRAPLLFAAFVIGALGLIGVPGTAGFISKWVLLEALIETAHWPAVVAVLVSSLLAVIYCWRIVEIAWFGTAPTSTQKATATATATAGDAHHSTRPLPAGAWISLGAASILVIYLGLHSDWLVELTTAAGSSLLGAQ</sequence>
<proteinExistence type="inferred from homology"/>
<feature type="transmembrane region" description="Helical" evidence="8">
    <location>
        <begin position="207"/>
        <end position="233"/>
    </location>
</feature>
<dbReference type="PANTHER" id="PTHR42703">
    <property type="entry name" value="NADH DEHYDROGENASE"/>
    <property type="match status" value="1"/>
</dbReference>
<dbReference type="InterPro" id="IPR050586">
    <property type="entry name" value="CPA3_Na-H_Antiporter_D"/>
</dbReference>
<dbReference type="Pfam" id="PF00361">
    <property type="entry name" value="Proton_antipo_M"/>
    <property type="match status" value="1"/>
</dbReference>
<accession>A0A363UN45</accession>
<evidence type="ECO:0000256" key="8">
    <source>
        <dbReference type="SAM" id="Phobius"/>
    </source>
</evidence>
<keyword evidence="11" id="KW-1185">Reference proteome</keyword>
<evidence type="ECO:0000313" key="11">
    <source>
        <dbReference type="Proteomes" id="UP000251800"/>
    </source>
</evidence>
<dbReference type="RefSeq" id="WP_109719428.1">
    <property type="nucleotide sequence ID" value="NZ_QEQK01000004.1"/>
</dbReference>
<gene>
    <name evidence="10" type="ORF">DEH80_05260</name>
</gene>
<comment type="subcellular location">
    <subcellularLocation>
        <location evidence="1">Cell membrane</location>
        <topology evidence="1">Multi-pass membrane protein</topology>
    </subcellularLocation>
    <subcellularLocation>
        <location evidence="7">Membrane</location>
        <topology evidence="7">Multi-pass membrane protein</topology>
    </subcellularLocation>
</comment>
<keyword evidence="3" id="KW-1003">Cell membrane</keyword>
<evidence type="ECO:0000256" key="7">
    <source>
        <dbReference type="RuleBase" id="RU000320"/>
    </source>
</evidence>
<feature type="transmembrane region" description="Helical" evidence="8">
    <location>
        <begin position="254"/>
        <end position="275"/>
    </location>
</feature>
<dbReference type="AlphaFoldDB" id="A0A363UN45"/>
<evidence type="ECO:0000256" key="3">
    <source>
        <dbReference type="ARBA" id="ARBA00022475"/>
    </source>
</evidence>
<feature type="transmembrane region" description="Helical" evidence="8">
    <location>
        <begin position="135"/>
        <end position="153"/>
    </location>
</feature>
<dbReference type="OrthoDB" id="9768329at2"/>
<evidence type="ECO:0000256" key="4">
    <source>
        <dbReference type="ARBA" id="ARBA00022692"/>
    </source>
</evidence>
<dbReference type="GO" id="GO:0005886">
    <property type="term" value="C:plasma membrane"/>
    <property type="evidence" value="ECO:0007669"/>
    <property type="project" value="UniProtKB-SubCell"/>
</dbReference>
<evidence type="ECO:0000256" key="2">
    <source>
        <dbReference type="ARBA" id="ARBA00005346"/>
    </source>
</evidence>
<feature type="transmembrane region" description="Helical" evidence="8">
    <location>
        <begin position="6"/>
        <end position="23"/>
    </location>
</feature>
<feature type="transmembrane region" description="Helical" evidence="8">
    <location>
        <begin position="410"/>
        <end position="430"/>
    </location>
</feature>
<reference evidence="10 11" key="1">
    <citation type="submission" date="2018-05" db="EMBL/GenBank/DDBJ databases">
        <title>Abyssibacter profundi OUC007T gen. nov., sp. nov, a marine bacterium isolated from seawater of the Mariana Trench.</title>
        <authorList>
            <person name="Zhou S."/>
        </authorList>
    </citation>
    <scope>NUCLEOTIDE SEQUENCE [LARGE SCALE GENOMIC DNA]</scope>
    <source>
        <strain evidence="10 11">OUC007</strain>
    </source>
</reference>
<name>A0A363UN45_9GAMM</name>
<evidence type="ECO:0000259" key="9">
    <source>
        <dbReference type="Pfam" id="PF00361"/>
    </source>
</evidence>
<feature type="transmembrane region" description="Helical" evidence="8">
    <location>
        <begin position="337"/>
        <end position="356"/>
    </location>
</feature>
<feature type="domain" description="NADH:quinone oxidoreductase/Mrp antiporter transmembrane" evidence="9">
    <location>
        <begin position="131"/>
        <end position="424"/>
    </location>
</feature>
<dbReference type="InterPro" id="IPR001750">
    <property type="entry name" value="ND/Mrp_TM"/>
</dbReference>
<feature type="transmembrane region" description="Helical" evidence="8">
    <location>
        <begin position="376"/>
        <end position="398"/>
    </location>
</feature>
<feature type="transmembrane region" description="Helical" evidence="8">
    <location>
        <begin position="468"/>
        <end position="486"/>
    </location>
</feature>
<evidence type="ECO:0000313" key="10">
    <source>
        <dbReference type="EMBL" id="PWN56830.1"/>
    </source>
</evidence>
<dbReference type="GO" id="GO:0042773">
    <property type="term" value="P:ATP synthesis coupled electron transport"/>
    <property type="evidence" value="ECO:0007669"/>
    <property type="project" value="InterPro"/>
</dbReference>
<feature type="transmembrane region" description="Helical" evidence="8">
    <location>
        <begin position="281"/>
        <end position="299"/>
    </location>
</feature>
<dbReference type="EMBL" id="QEQK01000004">
    <property type="protein sequence ID" value="PWN56830.1"/>
    <property type="molecule type" value="Genomic_DNA"/>
</dbReference>
<dbReference type="InterPro" id="IPR003918">
    <property type="entry name" value="NADH_UbQ_OxRdtase"/>
</dbReference>
<feature type="transmembrane region" description="Helical" evidence="8">
    <location>
        <begin position="77"/>
        <end position="97"/>
    </location>
</feature>
<keyword evidence="5 8" id="KW-1133">Transmembrane helix</keyword>
<comment type="similarity">
    <text evidence="2">Belongs to the CPA3 antiporters (TC 2.A.63) subunit D family.</text>
</comment>
<dbReference type="PRINTS" id="PR01437">
    <property type="entry name" value="NUOXDRDTASE4"/>
</dbReference>
<keyword evidence="4 7" id="KW-0812">Transmembrane</keyword>